<organism evidence="1 2">
    <name type="scientific">Phyllostomus discolor</name>
    <name type="common">pale spear-nosed bat</name>
    <dbReference type="NCBI Taxonomy" id="89673"/>
    <lineage>
        <taxon>Eukaryota</taxon>
        <taxon>Metazoa</taxon>
        <taxon>Chordata</taxon>
        <taxon>Craniata</taxon>
        <taxon>Vertebrata</taxon>
        <taxon>Euteleostomi</taxon>
        <taxon>Mammalia</taxon>
        <taxon>Eutheria</taxon>
        <taxon>Laurasiatheria</taxon>
        <taxon>Chiroptera</taxon>
        <taxon>Yangochiroptera</taxon>
        <taxon>Phyllostomidae</taxon>
        <taxon>Phyllostominae</taxon>
        <taxon>Phyllostomus</taxon>
    </lineage>
</organism>
<comment type="caution">
    <text evidence="1">The sequence shown here is derived from an EMBL/GenBank/DDBJ whole genome shotgun (WGS) entry which is preliminary data.</text>
</comment>
<reference evidence="1 2" key="1">
    <citation type="journal article" date="2020" name="Nature">
        <title>Six reference-quality genomes reveal evolution of bat adaptations.</title>
        <authorList>
            <person name="Jebb D."/>
            <person name="Huang Z."/>
            <person name="Pippel M."/>
            <person name="Hughes G.M."/>
            <person name="Lavrichenko K."/>
            <person name="Devanna P."/>
            <person name="Winkler S."/>
            <person name="Jermiin L.S."/>
            <person name="Skirmuntt E.C."/>
            <person name="Katzourakis A."/>
            <person name="Burkitt-Gray L."/>
            <person name="Ray D.A."/>
            <person name="Sullivan K.A.M."/>
            <person name="Roscito J.G."/>
            <person name="Kirilenko B.M."/>
            <person name="Davalos L.M."/>
            <person name="Corthals A.P."/>
            <person name="Power M.L."/>
            <person name="Jones G."/>
            <person name="Ransome R.D."/>
            <person name="Dechmann D.K.N."/>
            <person name="Locatelli A.G."/>
            <person name="Puechmaille S.J."/>
            <person name="Fedrigo O."/>
            <person name="Jarvis E.D."/>
            <person name="Hiller M."/>
            <person name="Vernes S.C."/>
            <person name="Myers E.W."/>
            <person name="Teeling E.C."/>
        </authorList>
    </citation>
    <scope>NUCLEOTIDE SEQUENCE [LARGE SCALE GENOMIC DNA]</scope>
    <source>
        <strain evidence="1">Bat1K_MPI-CBG_1</strain>
    </source>
</reference>
<evidence type="ECO:0000313" key="1">
    <source>
        <dbReference type="EMBL" id="KAF6114430.1"/>
    </source>
</evidence>
<proteinExistence type="predicted"/>
<dbReference type="Proteomes" id="UP000664940">
    <property type="component" value="Unassembled WGS sequence"/>
</dbReference>
<accession>A0A834EB66</accession>
<protein>
    <submittedName>
        <fullName evidence="1">Uncharacterized protein</fullName>
    </submittedName>
</protein>
<name>A0A834EB66_9CHIR</name>
<dbReference type="AlphaFoldDB" id="A0A834EB66"/>
<gene>
    <name evidence="1" type="ORF">HJG60_010431</name>
</gene>
<dbReference type="EMBL" id="JABVXQ010000004">
    <property type="protein sequence ID" value="KAF6114430.1"/>
    <property type="molecule type" value="Genomic_DNA"/>
</dbReference>
<sequence>MTLWGSHVPLLTPGDCDGRSSRRAECGCPLVVSRGGCARAAGEGDRACTPRAAACRCAHSEGLAQRSCGKAVMGQGVLPPRRSCLPCAEGLRSFSSHPLHRMRGWCAHLGETKWLSLSGALLPPVEGEQAAACTRRWGAVIAAPVVPPLA</sequence>
<evidence type="ECO:0000313" key="2">
    <source>
        <dbReference type="Proteomes" id="UP000664940"/>
    </source>
</evidence>